<keyword evidence="5 13" id="KW-1133">Transmembrane helix</keyword>
<dbReference type="InterPro" id="IPR017452">
    <property type="entry name" value="GPCR_Rhodpsn_7TM"/>
</dbReference>
<feature type="non-terminal residue" evidence="15">
    <location>
        <position position="456"/>
    </location>
</feature>
<keyword evidence="16" id="KW-1185">Reference proteome</keyword>
<dbReference type="Pfam" id="PF00001">
    <property type="entry name" value="7tm_1"/>
    <property type="match status" value="1"/>
</dbReference>
<dbReference type="InterPro" id="IPR005390">
    <property type="entry name" value="NeuromedU_rcpt"/>
</dbReference>
<keyword evidence="3" id="KW-1003">Cell membrane</keyword>
<dbReference type="GO" id="GO:0001607">
    <property type="term" value="F:neuromedin U receptor activity"/>
    <property type="evidence" value="ECO:0007669"/>
    <property type="project" value="InterPro"/>
</dbReference>
<dbReference type="PROSITE" id="PS50262">
    <property type="entry name" value="G_PROTEIN_RECEP_F1_2"/>
    <property type="match status" value="1"/>
</dbReference>
<gene>
    <name evidence="15" type="ORF">MNOR_LOCUS2889</name>
</gene>
<evidence type="ECO:0000256" key="1">
    <source>
        <dbReference type="ARBA" id="ARBA00004651"/>
    </source>
</evidence>
<feature type="transmembrane region" description="Helical" evidence="13">
    <location>
        <begin position="145"/>
        <end position="169"/>
    </location>
</feature>
<comment type="similarity">
    <text evidence="2 12">Belongs to the G-protein coupled receptor 1 family.</text>
</comment>
<dbReference type="PANTHER" id="PTHR24243:SF208">
    <property type="entry name" value="PYROKININ-1 RECEPTOR"/>
    <property type="match status" value="1"/>
</dbReference>
<evidence type="ECO:0000256" key="6">
    <source>
        <dbReference type="ARBA" id="ARBA00023040"/>
    </source>
</evidence>
<dbReference type="Proteomes" id="UP001497623">
    <property type="component" value="Unassembled WGS sequence"/>
</dbReference>
<dbReference type="PRINTS" id="PR00237">
    <property type="entry name" value="GPCRRHODOPSN"/>
</dbReference>
<evidence type="ECO:0000256" key="8">
    <source>
        <dbReference type="ARBA" id="ARBA00023157"/>
    </source>
</evidence>
<evidence type="ECO:0000256" key="12">
    <source>
        <dbReference type="RuleBase" id="RU000688"/>
    </source>
</evidence>
<dbReference type="AlphaFoldDB" id="A0AAV2PNZ8"/>
<evidence type="ECO:0000313" key="16">
    <source>
        <dbReference type="Proteomes" id="UP001497623"/>
    </source>
</evidence>
<dbReference type="InterPro" id="IPR000276">
    <property type="entry name" value="GPCR_Rhodpsn"/>
</dbReference>
<evidence type="ECO:0000256" key="13">
    <source>
        <dbReference type="SAM" id="Phobius"/>
    </source>
</evidence>
<feature type="transmembrane region" description="Helical" evidence="13">
    <location>
        <begin position="264"/>
        <end position="284"/>
    </location>
</feature>
<comment type="caution">
    <text evidence="15">The sequence shown here is derived from an EMBL/GenBank/DDBJ whole genome shotgun (WGS) entry which is preliminary data.</text>
</comment>
<dbReference type="PROSITE" id="PS00237">
    <property type="entry name" value="G_PROTEIN_RECEP_F1_1"/>
    <property type="match status" value="1"/>
</dbReference>
<dbReference type="GO" id="GO:0005886">
    <property type="term" value="C:plasma membrane"/>
    <property type="evidence" value="ECO:0007669"/>
    <property type="project" value="UniProtKB-SubCell"/>
</dbReference>
<proteinExistence type="inferred from homology"/>
<protein>
    <recommendedName>
        <fullName evidence="14">G-protein coupled receptors family 1 profile domain-containing protein</fullName>
    </recommendedName>
</protein>
<reference evidence="15 16" key="1">
    <citation type="submission" date="2024-05" db="EMBL/GenBank/DDBJ databases">
        <authorList>
            <person name="Wallberg A."/>
        </authorList>
    </citation>
    <scope>NUCLEOTIDE SEQUENCE [LARGE SCALE GENOMIC DNA]</scope>
</reference>
<keyword evidence="8" id="KW-1015">Disulfide bond</keyword>
<evidence type="ECO:0000256" key="4">
    <source>
        <dbReference type="ARBA" id="ARBA00022692"/>
    </source>
</evidence>
<feature type="transmembrane region" description="Helical" evidence="13">
    <location>
        <begin position="365"/>
        <end position="383"/>
    </location>
</feature>
<dbReference type="PRINTS" id="PR01565">
    <property type="entry name" value="NEUROMEDINUR"/>
</dbReference>
<name>A0AAV2PNZ8_MEGNR</name>
<keyword evidence="10" id="KW-0325">Glycoprotein</keyword>
<evidence type="ECO:0000256" key="10">
    <source>
        <dbReference type="ARBA" id="ARBA00023180"/>
    </source>
</evidence>
<keyword evidence="11 12" id="KW-0807">Transducer</keyword>
<keyword evidence="7 13" id="KW-0472">Membrane</keyword>
<sequence>MNQAALSNFSTIVPLIHHVTILAHQIVSLNNSAFLKVPIISPSIKNYGPFYLDEVETSNSQNVKDLKTDTIDVELKENSNMNSYHMELVKLPDKKELKTDSNIVVEICDHGKCNYTVEFINKTAFEKKNLESIDNNSVSDYSMSVIMSLLYITIFFCGMIGNFITCTVITSNRKMHTATNYYLFNLAISDVLLLVTGIPNELGELWHRTPYLFGEAICVIRGLAAEMSANASILTISAFTVERYIGICHSLGSAVRAPAQLKRAVRIITFSWIIAFIFALPQSMQYGIIFSDDNPNTPECSIAHKFPYAFELSTFLFFFTPMSLLLILYIRIILKLKNTSKLIRRISNCSIYSVTSEGHNRNRSIIKMLVAVVVAFFICWAPFHAQRLLAIYGDDTNESTVNIYNILTHVSGVFYYLSTCVNPILYHIMSHRFRKAFKSTVKSCCRSQRKDGTAFY</sequence>
<keyword evidence="9 12" id="KW-0675">Receptor</keyword>
<organism evidence="15 16">
    <name type="scientific">Meganyctiphanes norvegica</name>
    <name type="common">Northern krill</name>
    <name type="synonym">Thysanopoda norvegica</name>
    <dbReference type="NCBI Taxonomy" id="48144"/>
    <lineage>
        <taxon>Eukaryota</taxon>
        <taxon>Metazoa</taxon>
        <taxon>Ecdysozoa</taxon>
        <taxon>Arthropoda</taxon>
        <taxon>Crustacea</taxon>
        <taxon>Multicrustacea</taxon>
        <taxon>Malacostraca</taxon>
        <taxon>Eumalacostraca</taxon>
        <taxon>Eucarida</taxon>
        <taxon>Euphausiacea</taxon>
        <taxon>Euphausiidae</taxon>
        <taxon>Meganyctiphanes</taxon>
    </lineage>
</organism>
<feature type="transmembrane region" description="Helical" evidence="13">
    <location>
        <begin position="403"/>
        <end position="425"/>
    </location>
</feature>
<feature type="domain" description="G-protein coupled receptors family 1 profile" evidence="14">
    <location>
        <begin position="161"/>
        <end position="426"/>
    </location>
</feature>
<dbReference type="EMBL" id="CAXKWB010000933">
    <property type="protein sequence ID" value="CAL4062842.1"/>
    <property type="molecule type" value="Genomic_DNA"/>
</dbReference>
<evidence type="ECO:0000256" key="5">
    <source>
        <dbReference type="ARBA" id="ARBA00022989"/>
    </source>
</evidence>
<evidence type="ECO:0000256" key="7">
    <source>
        <dbReference type="ARBA" id="ARBA00023136"/>
    </source>
</evidence>
<dbReference type="PANTHER" id="PTHR24243">
    <property type="entry name" value="G-PROTEIN COUPLED RECEPTOR"/>
    <property type="match status" value="1"/>
</dbReference>
<evidence type="ECO:0000256" key="9">
    <source>
        <dbReference type="ARBA" id="ARBA00023170"/>
    </source>
</evidence>
<keyword evidence="4 12" id="KW-0812">Transmembrane</keyword>
<comment type="subcellular location">
    <subcellularLocation>
        <location evidence="1">Cell membrane</location>
        <topology evidence="1">Multi-pass membrane protein</topology>
    </subcellularLocation>
</comment>
<evidence type="ECO:0000256" key="2">
    <source>
        <dbReference type="ARBA" id="ARBA00010663"/>
    </source>
</evidence>
<evidence type="ECO:0000313" key="15">
    <source>
        <dbReference type="EMBL" id="CAL4062842.1"/>
    </source>
</evidence>
<dbReference type="SUPFAM" id="SSF81321">
    <property type="entry name" value="Family A G protein-coupled receptor-like"/>
    <property type="match status" value="1"/>
</dbReference>
<feature type="transmembrane region" description="Helical" evidence="13">
    <location>
        <begin position="315"/>
        <end position="334"/>
    </location>
</feature>
<dbReference type="Gene3D" id="1.20.1070.10">
    <property type="entry name" value="Rhodopsin 7-helix transmembrane proteins"/>
    <property type="match status" value="1"/>
</dbReference>
<evidence type="ECO:0000256" key="3">
    <source>
        <dbReference type="ARBA" id="ARBA00022475"/>
    </source>
</evidence>
<evidence type="ECO:0000259" key="14">
    <source>
        <dbReference type="PROSITE" id="PS50262"/>
    </source>
</evidence>
<accession>A0AAV2PNZ8</accession>
<evidence type="ECO:0000256" key="11">
    <source>
        <dbReference type="ARBA" id="ARBA00023224"/>
    </source>
</evidence>
<keyword evidence="6 12" id="KW-0297">G-protein coupled receptor</keyword>